<reference evidence="1 2" key="1">
    <citation type="journal article" date="2016" name="Nat. Commun.">
        <title>Extremotolerant tardigrade genome and improved radiotolerance of human cultured cells by tardigrade-unique protein.</title>
        <authorList>
            <person name="Hashimoto T."/>
            <person name="Horikawa D.D."/>
            <person name="Saito Y."/>
            <person name="Kuwahara H."/>
            <person name="Kozuka-Hata H."/>
            <person name="Shin-I T."/>
            <person name="Minakuchi Y."/>
            <person name="Ohishi K."/>
            <person name="Motoyama A."/>
            <person name="Aizu T."/>
            <person name="Enomoto A."/>
            <person name="Kondo K."/>
            <person name="Tanaka S."/>
            <person name="Hara Y."/>
            <person name="Koshikawa S."/>
            <person name="Sagara H."/>
            <person name="Miura T."/>
            <person name="Yokobori S."/>
            <person name="Miyagawa K."/>
            <person name="Suzuki Y."/>
            <person name="Kubo T."/>
            <person name="Oyama M."/>
            <person name="Kohara Y."/>
            <person name="Fujiyama A."/>
            <person name="Arakawa K."/>
            <person name="Katayama T."/>
            <person name="Toyoda A."/>
            <person name="Kunieda T."/>
        </authorList>
    </citation>
    <scope>NUCLEOTIDE SEQUENCE [LARGE SCALE GENOMIC DNA]</scope>
    <source>
        <strain evidence="1 2">YOKOZUNA-1</strain>
    </source>
</reference>
<dbReference type="EMBL" id="BDGG01000001">
    <property type="protein sequence ID" value="GAU90715.1"/>
    <property type="molecule type" value="Genomic_DNA"/>
</dbReference>
<comment type="caution">
    <text evidence="1">The sequence shown here is derived from an EMBL/GenBank/DDBJ whole genome shotgun (WGS) entry which is preliminary data.</text>
</comment>
<dbReference type="Proteomes" id="UP000186922">
    <property type="component" value="Unassembled WGS sequence"/>
</dbReference>
<keyword evidence="2" id="KW-1185">Reference proteome</keyword>
<dbReference type="OrthoDB" id="2016582at2759"/>
<proteinExistence type="predicted"/>
<organism evidence="1 2">
    <name type="scientific">Ramazzottius varieornatus</name>
    <name type="common">Water bear</name>
    <name type="synonym">Tardigrade</name>
    <dbReference type="NCBI Taxonomy" id="947166"/>
    <lineage>
        <taxon>Eukaryota</taxon>
        <taxon>Metazoa</taxon>
        <taxon>Ecdysozoa</taxon>
        <taxon>Tardigrada</taxon>
        <taxon>Eutardigrada</taxon>
        <taxon>Parachela</taxon>
        <taxon>Hypsibioidea</taxon>
        <taxon>Ramazzottiidae</taxon>
        <taxon>Ramazzottius</taxon>
    </lineage>
</organism>
<sequence length="184" mass="20476">MDSEANLAVAKWSLLTTGEPLLPDLRRQQKVWDTPLFKNIRENLTRMQVSGSTRFLPPLSNLLDNNVLRISVGLRLGAKLCRPHTCRCGANVDEYGQHGLSCKFSESFKRALTSAHSPAILEPPGIFKKDKRRPDGMTQVPWKNGEELVRDVTMVNTLALTNFAMSMAKAGSAADAAERRRITK</sequence>
<evidence type="ECO:0000313" key="2">
    <source>
        <dbReference type="Proteomes" id="UP000186922"/>
    </source>
</evidence>
<protein>
    <submittedName>
        <fullName evidence="1">Uncharacterized protein</fullName>
    </submittedName>
</protein>
<accession>A0A1D1UQN9</accession>
<dbReference type="AlphaFoldDB" id="A0A1D1UQN9"/>
<gene>
    <name evidence="1" type="primary">RvY_03093-1</name>
    <name evidence="1" type="synonym">RvY_03093.1</name>
    <name evidence="1" type="ORF">RvY_03093</name>
</gene>
<name>A0A1D1UQN9_RAMVA</name>
<evidence type="ECO:0000313" key="1">
    <source>
        <dbReference type="EMBL" id="GAU90715.1"/>
    </source>
</evidence>